<dbReference type="GO" id="GO:0043565">
    <property type="term" value="F:sequence-specific DNA binding"/>
    <property type="evidence" value="ECO:0007669"/>
    <property type="project" value="InterPro"/>
</dbReference>
<evidence type="ECO:0000313" key="3">
    <source>
        <dbReference type="EMBL" id="TWI87383.1"/>
    </source>
</evidence>
<dbReference type="InterPro" id="IPR052546">
    <property type="entry name" value="Transposase_8_domain"/>
</dbReference>
<comment type="caution">
    <text evidence="3">The sequence shown here is derived from an EMBL/GenBank/DDBJ whole genome shotgun (WGS) entry which is preliminary data.</text>
</comment>
<dbReference type="EMBL" id="VLLF01000004">
    <property type="protein sequence ID" value="TWI87383.1"/>
    <property type="molecule type" value="Genomic_DNA"/>
</dbReference>
<dbReference type="InterPro" id="IPR002514">
    <property type="entry name" value="Transposase_8"/>
</dbReference>
<dbReference type="SUPFAM" id="SSF48295">
    <property type="entry name" value="TrpR-like"/>
    <property type="match status" value="1"/>
</dbReference>
<accession>A0A562T222</accession>
<feature type="coiled-coil region" evidence="1">
    <location>
        <begin position="81"/>
        <end position="108"/>
    </location>
</feature>
<proteinExistence type="predicted"/>
<name>A0A562T222_9HYPH</name>
<feature type="region of interest" description="Disordered" evidence="2">
    <location>
        <begin position="1"/>
        <end position="23"/>
    </location>
</feature>
<keyword evidence="4" id="KW-1185">Reference proteome</keyword>
<dbReference type="InterPro" id="IPR010921">
    <property type="entry name" value="Trp_repressor/repl_initiator"/>
</dbReference>
<keyword evidence="1" id="KW-0175">Coiled coil</keyword>
<dbReference type="GO" id="GO:0004803">
    <property type="term" value="F:transposase activity"/>
    <property type="evidence" value="ECO:0007669"/>
    <property type="project" value="InterPro"/>
</dbReference>
<dbReference type="GO" id="GO:0006313">
    <property type="term" value="P:DNA transposition"/>
    <property type="evidence" value="ECO:0007669"/>
    <property type="project" value="InterPro"/>
</dbReference>
<gene>
    <name evidence="3" type="ORF">JM93_01948</name>
</gene>
<organism evidence="3 4">
    <name type="scientific">Roseibium hamelinense</name>
    <dbReference type="NCBI Taxonomy" id="150831"/>
    <lineage>
        <taxon>Bacteria</taxon>
        <taxon>Pseudomonadati</taxon>
        <taxon>Pseudomonadota</taxon>
        <taxon>Alphaproteobacteria</taxon>
        <taxon>Hyphomicrobiales</taxon>
        <taxon>Stappiaceae</taxon>
        <taxon>Roseibium</taxon>
    </lineage>
</organism>
<dbReference type="AlphaFoldDB" id="A0A562T222"/>
<feature type="compositionally biased region" description="Basic and acidic residues" evidence="2">
    <location>
        <begin position="8"/>
        <end position="20"/>
    </location>
</feature>
<dbReference type="InterPro" id="IPR036388">
    <property type="entry name" value="WH-like_DNA-bd_sf"/>
</dbReference>
<reference evidence="3 4" key="1">
    <citation type="submission" date="2019-07" db="EMBL/GenBank/DDBJ databases">
        <title>Genomic Encyclopedia of Archaeal and Bacterial Type Strains, Phase II (KMG-II): from individual species to whole genera.</title>
        <authorList>
            <person name="Goeker M."/>
        </authorList>
    </citation>
    <scope>NUCLEOTIDE SEQUENCE [LARGE SCALE GENOMIC DNA]</scope>
    <source>
        <strain evidence="3 4">ATCC BAA-252</strain>
    </source>
</reference>
<evidence type="ECO:0000256" key="2">
    <source>
        <dbReference type="SAM" id="MobiDB-lite"/>
    </source>
</evidence>
<dbReference type="Gene3D" id="1.10.10.10">
    <property type="entry name" value="Winged helix-like DNA-binding domain superfamily/Winged helix DNA-binding domain"/>
    <property type="match status" value="1"/>
</dbReference>
<dbReference type="PANTHER" id="PTHR33609:SF1">
    <property type="entry name" value="TRANSPOSASE"/>
    <property type="match status" value="1"/>
</dbReference>
<dbReference type="PANTHER" id="PTHR33609">
    <property type="entry name" value="LOW CALCIUM RESPONSE LOCUS PROTEIN S"/>
    <property type="match status" value="1"/>
</dbReference>
<evidence type="ECO:0000256" key="1">
    <source>
        <dbReference type="SAM" id="Coils"/>
    </source>
</evidence>
<dbReference type="Proteomes" id="UP000320593">
    <property type="component" value="Unassembled WGS sequence"/>
</dbReference>
<dbReference type="Pfam" id="PF01527">
    <property type="entry name" value="HTH_Tnp_1"/>
    <property type="match status" value="1"/>
</dbReference>
<evidence type="ECO:0000313" key="4">
    <source>
        <dbReference type="Proteomes" id="UP000320593"/>
    </source>
</evidence>
<protein>
    <submittedName>
        <fullName evidence="3">Transposase</fullName>
    </submittedName>
</protein>
<sequence>MRQKNQRHRDAADRTVNDIRRKTRKRYSSEDKIRIVLAGLRGEDSIAELCRQEGIAQSQYYSWSKEFMEAGRKRLAGDTAREANTGEVQDLRREARDLKEVVAEQALELRLLKKSMIGDGGDDE</sequence>